<name>A0ABP1GEY8_9EUKA</name>
<organism evidence="1 2">
    <name type="scientific">Hexamita inflata</name>
    <dbReference type="NCBI Taxonomy" id="28002"/>
    <lineage>
        <taxon>Eukaryota</taxon>
        <taxon>Metamonada</taxon>
        <taxon>Diplomonadida</taxon>
        <taxon>Hexamitidae</taxon>
        <taxon>Hexamitinae</taxon>
        <taxon>Hexamita</taxon>
    </lineage>
</organism>
<protein>
    <submittedName>
        <fullName evidence="1">Hypothetical_protein</fullName>
    </submittedName>
</protein>
<gene>
    <name evidence="1" type="ORF">HINF_LOCUS635</name>
</gene>
<dbReference type="Proteomes" id="UP001642409">
    <property type="component" value="Unassembled WGS sequence"/>
</dbReference>
<proteinExistence type="predicted"/>
<accession>A0ABP1GEY8</accession>
<reference evidence="1 2" key="1">
    <citation type="submission" date="2024-07" db="EMBL/GenBank/DDBJ databases">
        <authorList>
            <person name="Akdeniz Z."/>
        </authorList>
    </citation>
    <scope>NUCLEOTIDE SEQUENCE [LARGE SCALE GENOMIC DNA]</scope>
</reference>
<keyword evidence="2" id="KW-1185">Reference proteome</keyword>
<dbReference type="EMBL" id="CAXDID020000001">
    <property type="protein sequence ID" value="CAL5970695.1"/>
    <property type="molecule type" value="Genomic_DNA"/>
</dbReference>
<evidence type="ECO:0000313" key="2">
    <source>
        <dbReference type="Proteomes" id="UP001642409"/>
    </source>
</evidence>
<evidence type="ECO:0000313" key="1">
    <source>
        <dbReference type="EMBL" id="CAL5970695.1"/>
    </source>
</evidence>
<sequence length="240" mass="27925">MSQQKVRRNTLSQAEKTRVHDQIVHYVCSSLKLDKFEVQEAHDYQRNRDSMRRTINWKDVDMQIGRRYATKSYSYKTFFDVIIQNLLPSYPHEIVILIYDYIQEQVQLQLGLQEIARSPRSLGNIVKKISKQTKDEFNLQGSDIYSYKKEVDRINNAIGNIITDCCNMAKNVGAGDLIVFQQLEEPKVQLNTPGTIVNGLQNRMDSTHDNSIDEMQICAESPNSELSYLWQELDYSSQFE</sequence>
<comment type="caution">
    <text evidence="1">The sequence shown here is derived from an EMBL/GenBank/DDBJ whole genome shotgun (WGS) entry which is preliminary data.</text>
</comment>